<feature type="region of interest" description="Disordered" evidence="1">
    <location>
        <begin position="409"/>
        <end position="431"/>
    </location>
</feature>
<reference evidence="2" key="1">
    <citation type="journal article" date="2014" name="Int. J. Syst. Evol. Microbiol.">
        <title>Complete genome sequence of Corynebacterium casei LMG S-19264T (=DSM 44701T), isolated from a smear-ripened cheese.</title>
        <authorList>
            <consortium name="US DOE Joint Genome Institute (JGI-PGF)"/>
            <person name="Walter F."/>
            <person name="Albersmeier A."/>
            <person name="Kalinowski J."/>
            <person name="Ruckert C."/>
        </authorList>
    </citation>
    <scope>NUCLEOTIDE SEQUENCE</scope>
    <source>
        <strain evidence="2">JCM 4815</strain>
    </source>
</reference>
<accession>A0A918PXC8</accession>
<protein>
    <submittedName>
        <fullName evidence="2">Uncharacterized protein</fullName>
    </submittedName>
</protein>
<dbReference type="RefSeq" id="WP_189863273.1">
    <property type="nucleotide sequence ID" value="NZ_BMVW01000012.1"/>
</dbReference>
<evidence type="ECO:0000313" key="2">
    <source>
        <dbReference type="EMBL" id="GGZ26116.1"/>
    </source>
</evidence>
<evidence type="ECO:0000256" key="1">
    <source>
        <dbReference type="SAM" id="MobiDB-lite"/>
    </source>
</evidence>
<organism evidence="2 3">
    <name type="scientific">Streptomyces poonensis</name>
    <dbReference type="NCBI Taxonomy" id="68255"/>
    <lineage>
        <taxon>Bacteria</taxon>
        <taxon>Bacillati</taxon>
        <taxon>Actinomycetota</taxon>
        <taxon>Actinomycetes</taxon>
        <taxon>Kitasatosporales</taxon>
        <taxon>Streptomycetaceae</taxon>
        <taxon>Streptomyces</taxon>
    </lineage>
</organism>
<dbReference type="AlphaFoldDB" id="A0A918PXC8"/>
<keyword evidence="3" id="KW-1185">Reference proteome</keyword>
<dbReference type="Proteomes" id="UP000622166">
    <property type="component" value="Unassembled WGS sequence"/>
</dbReference>
<name>A0A918PXC8_9ACTN</name>
<gene>
    <name evidence="2" type="ORF">GCM10010365_53020</name>
</gene>
<evidence type="ECO:0000313" key="3">
    <source>
        <dbReference type="Proteomes" id="UP000622166"/>
    </source>
</evidence>
<proteinExistence type="predicted"/>
<dbReference type="SUPFAM" id="SSF89372">
    <property type="entry name" value="Fucose-specific lectin"/>
    <property type="match status" value="1"/>
</dbReference>
<sequence>MTRRTDRRAGGAVADPQRHASHVVAVVVPEPADAVPLVALEPPGAELAVVCLGPGTKEGRAALDRALAQAAERGCRVADGPRVLRTEGGDTVAALLDALREIGPERLRTLDPDPVHVSFDKVSGTPVHDGPAGHARAAADALAAARALQLETGEPVYVECHRAKADVRLGAASCLRYPLPVNWLSAGFDGRLTAFLPTAAGVVRRFQDAPDGRSWSGPELIEGPGLLPGLTVVRDPHGFPHLFGLRRTPRPDGGVDVAVVHAAQYRTGQPPTPWQPLGGPNAGDWRKGREVGFPTAAFDAAGNLFVFARNFGHSISCRRQSADGSWSPWQHLGGTRVADELVAVTTPYGGVEVLARARDTAGVVRWYADRDGAWTEDRTQPLAVRPGTMAPAPEPGGILFRDLESNRPYAWQPGAQAPSPLGDAEGSGPPAAVRGVETDGWTYSLLVGAGPRGTCALGVYPEGRPGPDAWWRDLGAPSYGVPAAEVSRTGRLTVATRAPGGRLLVAHRDERAASLAFDDWRTAGDRRLTM</sequence>
<dbReference type="EMBL" id="BMVW01000012">
    <property type="protein sequence ID" value="GGZ26116.1"/>
    <property type="molecule type" value="Genomic_DNA"/>
</dbReference>
<comment type="caution">
    <text evidence="2">The sequence shown here is derived from an EMBL/GenBank/DDBJ whole genome shotgun (WGS) entry which is preliminary data.</text>
</comment>
<reference evidence="2" key="2">
    <citation type="submission" date="2020-09" db="EMBL/GenBank/DDBJ databases">
        <authorList>
            <person name="Sun Q."/>
            <person name="Ohkuma M."/>
        </authorList>
    </citation>
    <scope>NUCLEOTIDE SEQUENCE</scope>
    <source>
        <strain evidence="2">JCM 4815</strain>
    </source>
</reference>